<dbReference type="GO" id="GO:0005524">
    <property type="term" value="F:ATP binding"/>
    <property type="evidence" value="ECO:0007669"/>
    <property type="project" value="UniProtKB-KW"/>
</dbReference>
<evidence type="ECO:0000256" key="9">
    <source>
        <dbReference type="ARBA" id="ARBA00022840"/>
    </source>
</evidence>
<evidence type="ECO:0000256" key="10">
    <source>
        <dbReference type="ARBA" id="ARBA00022967"/>
    </source>
</evidence>
<dbReference type="PANTHER" id="PTHR43776:SF15">
    <property type="entry name" value="GLUTATHIONE IMPORT ATP-BINDING PROTEIN GSIA"/>
    <property type="match status" value="1"/>
</dbReference>
<protein>
    <recommendedName>
        <fullName evidence="15">Glutathione import ATP-binding protein GsiA</fullName>
        <ecNumber evidence="14">7.4.2.10</ecNumber>
    </recommendedName>
</protein>
<feature type="domain" description="ABC transporter" evidence="17">
    <location>
        <begin position="319"/>
        <end position="564"/>
    </location>
</feature>
<dbReference type="Pfam" id="PF00005">
    <property type="entry name" value="ABC_tran"/>
    <property type="match status" value="2"/>
</dbReference>
<evidence type="ECO:0000256" key="2">
    <source>
        <dbReference type="ARBA" id="ARBA00011469"/>
    </source>
</evidence>
<evidence type="ECO:0000313" key="19">
    <source>
        <dbReference type="Proteomes" id="UP001321492"/>
    </source>
</evidence>
<comment type="catalytic activity">
    <reaction evidence="16">
        <text>glutathione(out) + ATP + H2O = glutathione(in) + ADP + phosphate + H(+)</text>
        <dbReference type="Rhea" id="RHEA:29791"/>
        <dbReference type="ChEBI" id="CHEBI:15377"/>
        <dbReference type="ChEBI" id="CHEBI:15378"/>
        <dbReference type="ChEBI" id="CHEBI:30616"/>
        <dbReference type="ChEBI" id="CHEBI:43474"/>
        <dbReference type="ChEBI" id="CHEBI:57925"/>
        <dbReference type="ChEBI" id="CHEBI:456216"/>
        <dbReference type="EC" id="7.4.2.10"/>
    </reaction>
</comment>
<proteinExistence type="inferred from homology"/>
<organism evidence="18 19">
    <name type="scientific">Chelatococcus albus</name>
    <dbReference type="NCBI Taxonomy" id="3047466"/>
    <lineage>
        <taxon>Bacteria</taxon>
        <taxon>Pseudomonadati</taxon>
        <taxon>Pseudomonadota</taxon>
        <taxon>Alphaproteobacteria</taxon>
        <taxon>Hyphomicrobiales</taxon>
        <taxon>Chelatococcaceae</taxon>
        <taxon>Chelatococcus</taxon>
    </lineage>
</organism>
<dbReference type="PROSITE" id="PS00211">
    <property type="entry name" value="ABC_TRANSPORTER_1"/>
    <property type="match status" value="2"/>
</dbReference>
<dbReference type="Proteomes" id="UP001321492">
    <property type="component" value="Unassembled WGS sequence"/>
</dbReference>
<evidence type="ECO:0000256" key="1">
    <source>
        <dbReference type="ARBA" id="ARBA00004417"/>
    </source>
</evidence>
<keyword evidence="9 18" id="KW-0067">ATP-binding</keyword>
<evidence type="ECO:0000256" key="5">
    <source>
        <dbReference type="ARBA" id="ARBA00022519"/>
    </source>
</evidence>
<comment type="caution">
    <text evidence="18">The sequence shown here is derived from an EMBL/GenBank/DDBJ whole genome shotgun (WGS) entry which is preliminary data.</text>
</comment>
<dbReference type="SUPFAM" id="SSF52540">
    <property type="entry name" value="P-loop containing nucleoside triphosphate hydrolases"/>
    <property type="match status" value="2"/>
</dbReference>
<keyword evidence="8" id="KW-0378">Hydrolase</keyword>
<dbReference type="RefSeq" id="WP_283738661.1">
    <property type="nucleotide sequence ID" value="NZ_JASJEV010000001.1"/>
</dbReference>
<evidence type="ECO:0000256" key="16">
    <source>
        <dbReference type="ARBA" id="ARBA00047640"/>
    </source>
</evidence>
<evidence type="ECO:0000313" key="18">
    <source>
        <dbReference type="EMBL" id="MDJ1156654.1"/>
    </source>
</evidence>
<comment type="similarity">
    <text evidence="13">Belongs to the ABC transporter superfamily. Glutathione importer (TC 3.A.1.5.11) family.</text>
</comment>
<dbReference type="PANTHER" id="PTHR43776">
    <property type="entry name" value="TRANSPORT ATP-BINDING PROTEIN"/>
    <property type="match status" value="1"/>
</dbReference>
<dbReference type="InterPro" id="IPR050319">
    <property type="entry name" value="ABC_transp_ATP-bind"/>
</dbReference>
<dbReference type="InterPro" id="IPR013563">
    <property type="entry name" value="Oligopep_ABC_C"/>
</dbReference>
<evidence type="ECO:0000256" key="15">
    <source>
        <dbReference type="ARBA" id="ARBA00041187"/>
    </source>
</evidence>
<evidence type="ECO:0000256" key="12">
    <source>
        <dbReference type="ARBA" id="ARBA00037530"/>
    </source>
</evidence>
<evidence type="ECO:0000256" key="7">
    <source>
        <dbReference type="ARBA" id="ARBA00022741"/>
    </source>
</evidence>
<dbReference type="EMBL" id="JASJEV010000001">
    <property type="protein sequence ID" value="MDJ1156654.1"/>
    <property type="molecule type" value="Genomic_DNA"/>
</dbReference>
<dbReference type="EC" id="7.4.2.10" evidence="14"/>
<dbReference type="InterPro" id="IPR027417">
    <property type="entry name" value="P-loop_NTPase"/>
</dbReference>
<comment type="function">
    <text evidence="12">Part of the ABC transporter complex GsiABCD involved in glutathione import. Responsible for energy coupling to the transport system.</text>
</comment>
<keyword evidence="3" id="KW-0813">Transport</keyword>
<keyword evidence="4" id="KW-1003">Cell membrane</keyword>
<evidence type="ECO:0000256" key="13">
    <source>
        <dbReference type="ARBA" id="ARBA00038416"/>
    </source>
</evidence>
<evidence type="ECO:0000256" key="11">
    <source>
        <dbReference type="ARBA" id="ARBA00023136"/>
    </source>
</evidence>
<keyword evidence="10" id="KW-1278">Translocase</keyword>
<evidence type="ECO:0000256" key="8">
    <source>
        <dbReference type="ARBA" id="ARBA00022801"/>
    </source>
</evidence>
<dbReference type="Gene3D" id="3.40.50.300">
    <property type="entry name" value="P-loop containing nucleotide triphosphate hydrolases"/>
    <property type="match status" value="2"/>
</dbReference>
<keyword evidence="6" id="KW-0677">Repeat</keyword>
<gene>
    <name evidence="18" type="ORF">QNA08_00110</name>
</gene>
<dbReference type="InterPro" id="IPR003439">
    <property type="entry name" value="ABC_transporter-like_ATP-bd"/>
</dbReference>
<dbReference type="InterPro" id="IPR003593">
    <property type="entry name" value="AAA+_ATPase"/>
</dbReference>
<sequence length="620" mass="68138">MSAAPADALLSVRSLTVEFPTDNGPFTAVENLSFDVEPGKTLAIVGESGSGKSVTSLAVLRLTDYANGRIRSGSILFKPRSGGVIDLAKASGDTLRAVRGNEIAMIFQEPMTSLNPVFTIGDQISEAIVLHQGVGVREARREAKALLDKVRLPDAGRLLDRFPHQLSGGMRQRVMIAMALSCRPKLLIADEPTTALDVTIQAQILNTVRELQREMGTAVIFITHDMGVVTEMADDVVVMYRGRKVEAGPVRQIFSAPRHPYTRALLAAVPRLGSMTGEPLPKRFPLVVMEGEATRSTGEERVQDTADYSRPLLAVDKLTTRFDIARTALGRVTHRVHAVEQVSFDIFPGETLALVGESGSGKSTVGRAIQQLLTPTGGEIRFEGRALAAMSAAERRRLKRDIQYIFQDPFASLDPRQKVGFSIAEPILTHGLMTDRKAIERRVHELLDQVGLRPEHARRYPHEFSGGQRQRICIARALSCDPKLIIADESVSALDVSIQAQIVNLLMELQERRRLSYLFITHDMAVVEKVSHRVAVMYLGQIVELGPRRAVFEDPRHSYTKKLLAAVPIPDPDRRIDTRLITGEIPSPIRAAGDEPALHRHVEVAPGHWVAVETAGSRTP</sequence>
<comment type="subunit">
    <text evidence="2">The complex is composed of two ATP-binding proteins (GsiA), two transmembrane proteins (GsiC and GsiD) and a solute-binding protein (GsiB).</text>
</comment>
<evidence type="ECO:0000256" key="6">
    <source>
        <dbReference type="ARBA" id="ARBA00022737"/>
    </source>
</evidence>
<evidence type="ECO:0000256" key="4">
    <source>
        <dbReference type="ARBA" id="ARBA00022475"/>
    </source>
</evidence>
<evidence type="ECO:0000256" key="3">
    <source>
        <dbReference type="ARBA" id="ARBA00022448"/>
    </source>
</evidence>
<dbReference type="InterPro" id="IPR017871">
    <property type="entry name" value="ABC_transporter-like_CS"/>
</dbReference>
<reference evidence="18 19" key="1">
    <citation type="submission" date="2023-05" db="EMBL/GenBank/DDBJ databases">
        <title>Chelatococcus sp. nov., a moderately thermophilic bacterium isolated from hot spring microbial mat.</title>
        <authorList>
            <person name="Hu C.-J."/>
            <person name="Li W.-J."/>
        </authorList>
    </citation>
    <scope>NUCLEOTIDE SEQUENCE [LARGE SCALE GENOMIC DNA]</scope>
    <source>
        <strain evidence="18 19">SYSU G07232</strain>
    </source>
</reference>
<keyword evidence="7" id="KW-0547">Nucleotide-binding</keyword>
<evidence type="ECO:0000259" key="17">
    <source>
        <dbReference type="PROSITE" id="PS50893"/>
    </source>
</evidence>
<keyword evidence="5" id="KW-0997">Cell inner membrane</keyword>
<name>A0ABT7ACU7_9HYPH</name>
<keyword evidence="11" id="KW-0472">Membrane</keyword>
<keyword evidence="19" id="KW-1185">Reference proteome</keyword>
<comment type="subcellular location">
    <subcellularLocation>
        <location evidence="1">Cell inner membrane</location>
        <topology evidence="1">Peripheral membrane protein</topology>
    </subcellularLocation>
</comment>
<dbReference type="Pfam" id="PF08352">
    <property type="entry name" value="oligo_HPY"/>
    <property type="match status" value="2"/>
</dbReference>
<dbReference type="NCBIfam" id="NF007739">
    <property type="entry name" value="PRK10419.1"/>
    <property type="match status" value="2"/>
</dbReference>
<dbReference type="SMART" id="SM00382">
    <property type="entry name" value="AAA"/>
    <property type="match status" value="2"/>
</dbReference>
<dbReference type="CDD" id="cd03257">
    <property type="entry name" value="ABC_NikE_OppD_transporters"/>
    <property type="match status" value="2"/>
</dbReference>
<evidence type="ECO:0000256" key="14">
    <source>
        <dbReference type="ARBA" id="ARBA00039050"/>
    </source>
</evidence>
<accession>A0ABT7ACU7</accession>
<feature type="domain" description="ABC transporter" evidence="17">
    <location>
        <begin position="12"/>
        <end position="266"/>
    </location>
</feature>
<dbReference type="PROSITE" id="PS50893">
    <property type="entry name" value="ABC_TRANSPORTER_2"/>
    <property type="match status" value="2"/>
</dbReference>
<dbReference type="NCBIfam" id="NF008453">
    <property type="entry name" value="PRK11308.1"/>
    <property type="match status" value="2"/>
</dbReference>